<keyword evidence="5" id="KW-1185">Reference proteome</keyword>
<name>A0A0J1IKR8_NIACI</name>
<dbReference type="CDD" id="cd01293">
    <property type="entry name" value="Bact_CD"/>
    <property type="match status" value="1"/>
</dbReference>
<dbReference type="PANTHER" id="PTHR32027:SF0">
    <property type="entry name" value="CYTOSINE DEAMINASE"/>
    <property type="match status" value="1"/>
</dbReference>
<keyword evidence="2" id="KW-0378">Hydrolase</keyword>
<evidence type="ECO:0000313" key="5">
    <source>
        <dbReference type="Proteomes" id="UP000036045"/>
    </source>
</evidence>
<feature type="domain" description="Amidohydrolase-related" evidence="3">
    <location>
        <begin position="66"/>
        <end position="417"/>
    </location>
</feature>
<sequence>MKDIQLINVSLPLLNTEKLYTIVIQNGMYTKVEPQTQKRNGNFSIFKDIWSSKEDYQPIIDMGGRILLPSFIDIHTHLDKAFSLETVPNKSGTLIEAIRNYSEKAASFSKNEIKRRVMKGALQALSHGTTHIRTHVNFEWNISNELALSHLQAVLEARDLLKPYVTIQVVPMFSDLTVKSEREKDVLREAISYGIDGIGGAPHLSPNATKDIDQLFELAAKYDKFVDLHVDEQDNPEICTIERIIDNTKKWDFQGRVTAGHLCSLSAMTEEKSDRIIEEMALQHIYAVTLPGANMYLQGRGDKGIVRRGITRVREMLQKKVGLATASDNVSDPFHPFGRFDLLQIGLLTAYTAHLASEEELIAVLNMITQTPAAIFGEKAHGMKEGGVAEFVLFDATNIYDLFANLSPARYVYKDGDWISSSQFEHRFGEGSLSRLVEMG</sequence>
<dbReference type="GO" id="GO:0019239">
    <property type="term" value="F:deaminase activity"/>
    <property type="evidence" value="ECO:0007669"/>
    <property type="project" value="UniProtKB-ARBA"/>
</dbReference>
<dbReference type="GO" id="GO:0016814">
    <property type="term" value="F:hydrolase activity, acting on carbon-nitrogen (but not peptide) bonds, in cyclic amidines"/>
    <property type="evidence" value="ECO:0007669"/>
    <property type="project" value="UniProtKB-ARBA"/>
</dbReference>
<dbReference type="InterPro" id="IPR011059">
    <property type="entry name" value="Metal-dep_hydrolase_composite"/>
</dbReference>
<dbReference type="PATRIC" id="fig|1397.4.peg.5441"/>
<dbReference type="AlphaFoldDB" id="A0A0J1IKR8"/>
<dbReference type="RefSeq" id="WP_047942008.1">
    <property type="nucleotide sequence ID" value="NZ_LDPH01000008.1"/>
</dbReference>
<dbReference type="InterPro" id="IPR006680">
    <property type="entry name" value="Amidohydro-rel"/>
</dbReference>
<evidence type="ECO:0000259" key="3">
    <source>
        <dbReference type="Pfam" id="PF01979"/>
    </source>
</evidence>
<organism evidence="4 5">
    <name type="scientific">Niallia circulans</name>
    <name type="common">Bacillus circulans</name>
    <dbReference type="NCBI Taxonomy" id="1397"/>
    <lineage>
        <taxon>Bacteria</taxon>
        <taxon>Bacillati</taxon>
        <taxon>Bacillota</taxon>
        <taxon>Bacilli</taxon>
        <taxon>Bacillales</taxon>
        <taxon>Bacillaceae</taxon>
        <taxon>Niallia</taxon>
    </lineage>
</organism>
<evidence type="ECO:0000256" key="1">
    <source>
        <dbReference type="ARBA" id="ARBA00022723"/>
    </source>
</evidence>
<dbReference type="Proteomes" id="UP000036045">
    <property type="component" value="Unassembled WGS sequence"/>
</dbReference>
<reference evidence="4 5" key="1">
    <citation type="submission" date="2015-05" db="EMBL/GenBank/DDBJ databases">
        <title>Whole genome sequence and identification of bacterial endophytes from Costus igneus.</title>
        <authorList>
            <person name="Lee Y.P."/>
            <person name="Gan H.M."/>
            <person name="Eng W."/>
            <person name="Wheatley M.S."/>
            <person name="Caraballo A."/>
            <person name="Polter S."/>
            <person name="Savka M.A."/>
            <person name="Hudson A.O."/>
        </authorList>
    </citation>
    <scope>NUCLEOTIDE SEQUENCE [LARGE SCALE GENOMIC DNA]</scope>
    <source>
        <strain evidence="4 5">RIT379</strain>
    </source>
</reference>
<protein>
    <recommendedName>
        <fullName evidence="3">Amidohydrolase-related domain-containing protein</fullName>
    </recommendedName>
</protein>
<dbReference type="Gene3D" id="2.30.40.10">
    <property type="entry name" value="Urease, subunit C, domain 1"/>
    <property type="match status" value="1"/>
</dbReference>
<dbReference type="InterPro" id="IPR052349">
    <property type="entry name" value="Metallo-hydrolase_Enzymes"/>
</dbReference>
<keyword evidence="1" id="KW-0479">Metal-binding</keyword>
<proteinExistence type="predicted"/>
<dbReference type="OrthoDB" id="9815027at2"/>
<dbReference type="EMBL" id="LDPH01000008">
    <property type="protein sequence ID" value="KLV26551.1"/>
    <property type="molecule type" value="Genomic_DNA"/>
</dbReference>
<dbReference type="Pfam" id="PF01979">
    <property type="entry name" value="Amidohydro_1"/>
    <property type="match status" value="1"/>
</dbReference>
<evidence type="ECO:0000313" key="4">
    <source>
        <dbReference type="EMBL" id="KLV26551.1"/>
    </source>
</evidence>
<comment type="caution">
    <text evidence="4">The sequence shown here is derived from an EMBL/GenBank/DDBJ whole genome shotgun (WGS) entry which is preliminary data.</text>
</comment>
<dbReference type="GO" id="GO:0046872">
    <property type="term" value="F:metal ion binding"/>
    <property type="evidence" value="ECO:0007669"/>
    <property type="project" value="UniProtKB-KW"/>
</dbReference>
<gene>
    <name evidence="4" type="ORF">ABW02_10640</name>
</gene>
<dbReference type="FunFam" id="3.20.20.140:FF:000019">
    <property type="entry name" value="Cytosine deaminase"/>
    <property type="match status" value="1"/>
</dbReference>
<dbReference type="InterPro" id="IPR032466">
    <property type="entry name" value="Metal_Hydrolase"/>
</dbReference>
<dbReference type="Gene3D" id="3.20.20.140">
    <property type="entry name" value="Metal-dependent hydrolases"/>
    <property type="match status" value="1"/>
</dbReference>
<evidence type="ECO:0000256" key="2">
    <source>
        <dbReference type="ARBA" id="ARBA00022801"/>
    </source>
</evidence>
<dbReference type="SUPFAM" id="SSF51556">
    <property type="entry name" value="Metallo-dependent hydrolases"/>
    <property type="match status" value="1"/>
</dbReference>
<dbReference type="PANTHER" id="PTHR32027">
    <property type="entry name" value="CYTOSINE DEAMINASE"/>
    <property type="match status" value="1"/>
</dbReference>
<accession>A0A0J1IKR8</accession>